<evidence type="ECO:0000313" key="1">
    <source>
        <dbReference type="EMBL" id="EFO83808.1"/>
    </source>
</evidence>
<dbReference type="OMA" id="CRECTEE"/>
<dbReference type="PANTHER" id="PTHR34005">
    <property type="entry name" value="PROTEIN CBG15054-RELATED"/>
    <property type="match status" value="1"/>
</dbReference>
<proteinExistence type="predicted"/>
<dbReference type="EMBL" id="DS268509">
    <property type="protein sequence ID" value="EFO83808.1"/>
    <property type="molecule type" value="Genomic_DNA"/>
</dbReference>
<accession>E3N1L1</accession>
<keyword evidence="2" id="KW-1185">Reference proteome</keyword>
<organism evidence="2">
    <name type="scientific">Caenorhabditis remanei</name>
    <name type="common">Caenorhabditis vulgaris</name>
    <dbReference type="NCBI Taxonomy" id="31234"/>
    <lineage>
        <taxon>Eukaryota</taxon>
        <taxon>Metazoa</taxon>
        <taxon>Ecdysozoa</taxon>
        <taxon>Nematoda</taxon>
        <taxon>Chromadorea</taxon>
        <taxon>Rhabditida</taxon>
        <taxon>Rhabditina</taxon>
        <taxon>Rhabditomorpha</taxon>
        <taxon>Rhabditoidea</taxon>
        <taxon>Rhabditidae</taxon>
        <taxon>Peloderinae</taxon>
        <taxon>Caenorhabditis</taxon>
    </lineage>
</organism>
<dbReference type="AlphaFoldDB" id="E3N1L1"/>
<name>E3N1L1_CAERE</name>
<reference evidence="1" key="1">
    <citation type="submission" date="2007-07" db="EMBL/GenBank/DDBJ databases">
        <title>PCAP assembly of the Caenorhabditis remanei genome.</title>
        <authorList>
            <consortium name="The Caenorhabditis remanei Sequencing Consortium"/>
            <person name="Wilson R.K."/>
        </authorList>
    </citation>
    <scope>NUCLEOTIDE SEQUENCE [LARGE SCALE GENOMIC DNA]</scope>
    <source>
        <strain evidence="1">PB4641</strain>
    </source>
</reference>
<gene>
    <name evidence="1" type="ORF">CRE_14227</name>
</gene>
<dbReference type="PANTHER" id="PTHR34005:SF7">
    <property type="entry name" value="PROTEIN CBG26726"/>
    <property type="match status" value="1"/>
</dbReference>
<dbReference type="HOGENOM" id="CLU_452877_0_0_1"/>
<dbReference type="Proteomes" id="UP000008281">
    <property type="component" value="Unassembled WGS sequence"/>
</dbReference>
<dbReference type="eggNOG" id="KOG4297">
    <property type="taxonomic scope" value="Eukaryota"/>
</dbReference>
<dbReference type="OrthoDB" id="10629293at2759"/>
<evidence type="ECO:0000313" key="2">
    <source>
        <dbReference type="Proteomes" id="UP000008281"/>
    </source>
</evidence>
<dbReference type="InParanoid" id="E3N1L1"/>
<sequence>MSRCIFCPTPEIKPDTKNMSMCEILCFPFCYSEPQEPLHEHAITNVPFVPNSLSDLNGRRSISISFSDGTELLRFARGSTPVNGKSLEMIREQLRMRFVNHEDVLNELRDPLPATTVAVSMPMNNFHCGDKCHEFLLDSQYDAPSDSYYSYQRITDNIQVTYYNENGIEYTAGFTYYPESIESIENLNRDKAVIIMVWCSCEPYPLSARDSFYTRICSKRGRKTVIYLTSGNAFHMEYHHKYNPYKYTKCRECTEEAKNYKWVDPLKGELRQTDLSQLFSISAQKAQIIKGYPKTTEPYVPDNLEKAVSFEVIENLQEDRIIGLQLAPENMQIVSSASLRMIKNCLNGWFPEISKSESEKLDNLLKSRNVICVSLAMINFAVGESESCGEFYPDSDHEISSGAFYTYQRLSENVQVTFLNEYGVEYLAGITYYPELSGHGKMMKNDRALINFSLIIGEKYPREENENVDISVNYGRYCEKVKKRVIVECDEEKGAGSHLEFDHWQCSYHRVKCQECFEDLIAKKKAKELRKKATREKRLKLIRQRLPVLKRSNSSPPDMKYFLEMQQEETRDYWGISCLINR</sequence>
<dbReference type="STRING" id="31234.E3N1L1"/>
<protein>
    <submittedName>
        <fullName evidence="1">Uncharacterized protein</fullName>
    </submittedName>
</protein>